<evidence type="ECO:0000256" key="1">
    <source>
        <dbReference type="SAM" id="Phobius"/>
    </source>
</evidence>
<gene>
    <name evidence="2" type="ORF">KI810_11620</name>
</gene>
<reference evidence="2 3" key="1">
    <citation type="submission" date="2021-05" db="EMBL/GenBank/DDBJ databases">
        <title>The draft genome of Geobacter luticola JCM 17780.</title>
        <authorList>
            <person name="Xu Z."/>
            <person name="Masuda Y."/>
            <person name="Itoh H."/>
            <person name="Senoo K."/>
        </authorList>
    </citation>
    <scope>NUCLEOTIDE SEQUENCE [LARGE SCALE GENOMIC DNA]</scope>
    <source>
        <strain evidence="2 3">JCM 17780</strain>
    </source>
</reference>
<organism evidence="2 3">
    <name type="scientific">Geomobilimonas luticola</name>
    <dbReference type="NCBI Taxonomy" id="1114878"/>
    <lineage>
        <taxon>Bacteria</taxon>
        <taxon>Pseudomonadati</taxon>
        <taxon>Thermodesulfobacteriota</taxon>
        <taxon>Desulfuromonadia</taxon>
        <taxon>Geobacterales</taxon>
        <taxon>Geobacteraceae</taxon>
        <taxon>Geomobilimonas</taxon>
    </lineage>
</organism>
<sequence>MKNKTDREVNLEEDISIHIFTASAAMVGVCLTVIGLLRVVLTIRGGVTFADDLLALDAFLFLVSCLLSYFALRTRSVRRMHWVERIADGLFITGLILMVLACGFIVYEII</sequence>
<evidence type="ECO:0000313" key="3">
    <source>
        <dbReference type="Proteomes" id="UP000756860"/>
    </source>
</evidence>
<name>A0ABS5SEB1_9BACT</name>
<evidence type="ECO:0000313" key="2">
    <source>
        <dbReference type="EMBL" id="MBT0653707.1"/>
    </source>
</evidence>
<accession>A0ABS5SEB1</accession>
<feature type="transmembrane region" description="Helical" evidence="1">
    <location>
        <begin position="53"/>
        <end position="74"/>
    </location>
</feature>
<keyword evidence="1" id="KW-0812">Transmembrane</keyword>
<comment type="caution">
    <text evidence="2">The sequence shown here is derived from an EMBL/GenBank/DDBJ whole genome shotgun (WGS) entry which is preliminary data.</text>
</comment>
<keyword evidence="1" id="KW-0472">Membrane</keyword>
<protein>
    <submittedName>
        <fullName evidence="2">Uncharacterized protein</fullName>
    </submittedName>
</protein>
<keyword evidence="1" id="KW-1133">Transmembrane helix</keyword>
<dbReference type="RefSeq" id="WP_214175711.1">
    <property type="nucleotide sequence ID" value="NZ_JAHCVK010000005.1"/>
</dbReference>
<dbReference type="EMBL" id="JAHCVK010000005">
    <property type="protein sequence ID" value="MBT0653707.1"/>
    <property type="molecule type" value="Genomic_DNA"/>
</dbReference>
<feature type="transmembrane region" description="Helical" evidence="1">
    <location>
        <begin position="86"/>
        <end position="107"/>
    </location>
</feature>
<feature type="transmembrane region" description="Helical" evidence="1">
    <location>
        <begin position="20"/>
        <end position="41"/>
    </location>
</feature>
<keyword evidence="3" id="KW-1185">Reference proteome</keyword>
<proteinExistence type="predicted"/>
<dbReference type="Proteomes" id="UP000756860">
    <property type="component" value="Unassembled WGS sequence"/>
</dbReference>